<dbReference type="Gene3D" id="3.40.1190.20">
    <property type="match status" value="1"/>
</dbReference>
<dbReference type="InterPro" id="IPR011877">
    <property type="entry name" value="Ribokinase"/>
</dbReference>
<feature type="binding site" evidence="9">
    <location>
        <position position="251"/>
    </location>
    <ligand>
        <name>K(+)</name>
        <dbReference type="ChEBI" id="CHEBI:29103"/>
    </ligand>
</feature>
<evidence type="ECO:0000256" key="1">
    <source>
        <dbReference type="ARBA" id="ARBA00022679"/>
    </source>
</evidence>
<dbReference type="OrthoDB" id="9775849at2"/>
<comment type="cofactor">
    <cofactor evidence="9">
        <name>Mg(2+)</name>
        <dbReference type="ChEBI" id="CHEBI:18420"/>
    </cofactor>
    <text evidence="9">Requires a divalent cation, most likely magnesium in vivo, as an electrophilic catalyst to aid phosphoryl group transfer. It is the chelate of the metal and the nucleotide that is the actual substrate.</text>
</comment>
<feature type="binding site" evidence="9">
    <location>
        <begin position="254"/>
        <end position="255"/>
    </location>
    <ligand>
        <name>ATP</name>
        <dbReference type="ChEBI" id="CHEBI:30616"/>
    </ligand>
</feature>
<dbReference type="InterPro" id="IPR029056">
    <property type="entry name" value="Ribokinase-like"/>
</dbReference>
<dbReference type="PANTHER" id="PTHR10584">
    <property type="entry name" value="SUGAR KINASE"/>
    <property type="match status" value="1"/>
</dbReference>
<comment type="catalytic activity">
    <reaction evidence="9">
        <text>D-ribose + ATP = D-ribose 5-phosphate + ADP + H(+)</text>
        <dbReference type="Rhea" id="RHEA:13697"/>
        <dbReference type="ChEBI" id="CHEBI:15378"/>
        <dbReference type="ChEBI" id="CHEBI:30616"/>
        <dbReference type="ChEBI" id="CHEBI:47013"/>
        <dbReference type="ChEBI" id="CHEBI:78346"/>
        <dbReference type="ChEBI" id="CHEBI:456216"/>
        <dbReference type="EC" id="2.7.1.15"/>
    </reaction>
</comment>
<keyword evidence="1 9" id="KW-0808">Transferase</keyword>
<dbReference type="GO" id="GO:0004747">
    <property type="term" value="F:ribokinase activity"/>
    <property type="evidence" value="ECO:0007669"/>
    <property type="project" value="UniProtKB-UniRule"/>
</dbReference>
<feature type="binding site" evidence="9">
    <location>
        <position position="288"/>
    </location>
    <ligand>
        <name>K(+)</name>
        <dbReference type="ChEBI" id="CHEBI:29103"/>
    </ligand>
</feature>
<dbReference type="Pfam" id="PF00294">
    <property type="entry name" value="PfkB"/>
    <property type="match status" value="1"/>
</dbReference>
<evidence type="ECO:0000259" key="10">
    <source>
        <dbReference type="Pfam" id="PF00294"/>
    </source>
</evidence>
<dbReference type="HAMAP" id="MF_01987">
    <property type="entry name" value="Ribokinase"/>
    <property type="match status" value="1"/>
</dbReference>
<keyword evidence="7 9" id="KW-0630">Potassium</keyword>
<organism evidence="11 12">
    <name type="scientific">Frisingicoccus caecimuris</name>
    <dbReference type="NCBI Taxonomy" id="1796636"/>
    <lineage>
        <taxon>Bacteria</taxon>
        <taxon>Bacillati</taxon>
        <taxon>Bacillota</taxon>
        <taxon>Clostridia</taxon>
        <taxon>Lachnospirales</taxon>
        <taxon>Lachnospiraceae</taxon>
        <taxon>Frisingicoccus</taxon>
    </lineage>
</organism>
<keyword evidence="9" id="KW-0963">Cytoplasm</keyword>
<sequence>MKILNFGSLNIDNVYHVDDFVQPGETKKSLSFQMFPGGKGLNQSVALARAGADVYHAGKIGADGQWLVDLMCQSGVCVTAPESSDSLTAFALVQKADCDTGKAIIQVSDAGQNAIILYDGANQTMDHRFVGEVLGRFGKGDILVLQNEINRVPEILDSAWDRGMRIALNPSPANEVIRQCDLRKVRWLLLNEIEGEWLTGKKEPEDIAKSLLASYPDMEVVLTLGSQGVLYQSCEKKCYQKAFKVDAVDTTGAGDTFTGYFLKCAAEGESPERALMIASRAASIAVSRPGAAVSIPYWDEVVG</sequence>
<dbReference type="GO" id="GO:0019303">
    <property type="term" value="P:D-ribose catabolic process"/>
    <property type="evidence" value="ECO:0007669"/>
    <property type="project" value="UniProtKB-UniRule"/>
</dbReference>
<comment type="caution">
    <text evidence="11">The sequence shown here is derived from an EMBL/GenBank/DDBJ whole genome shotgun (WGS) entry which is preliminary data.</text>
</comment>
<keyword evidence="4 9" id="KW-0418">Kinase</keyword>
<dbReference type="InterPro" id="IPR002139">
    <property type="entry name" value="Ribo/fructo_kinase"/>
</dbReference>
<keyword evidence="3 9" id="KW-0547">Nucleotide-binding</keyword>
<feature type="active site" description="Proton acceptor" evidence="9">
    <location>
        <position position="255"/>
    </location>
</feature>
<evidence type="ECO:0000256" key="5">
    <source>
        <dbReference type="ARBA" id="ARBA00022840"/>
    </source>
</evidence>
<evidence type="ECO:0000256" key="6">
    <source>
        <dbReference type="ARBA" id="ARBA00022842"/>
    </source>
</evidence>
<evidence type="ECO:0000256" key="3">
    <source>
        <dbReference type="ARBA" id="ARBA00022741"/>
    </source>
</evidence>
<feature type="binding site" evidence="9">
    <location>
        <begin position="10"/>
        <end position="12"/>
    </location>
    <ligand>
        <name>substrate</name>
    </ligand>
</feature>
<feature type="binding site" evidence="9">
    <location>
        <begin position="38"/>
        <end position="42"/>
    </location>
    <ligand>
        <name>substrate</name>
    </ligand>
</feature>
<keyword evidence="12" id="KW-1185">Reference proteome</keyword>
<gene>
    <name evidence="9" type="primary">rbsK</name>
    <name evidence="11" type="ORF">EV212_1041</name>
</gene>
<protein>
    <recommendedName>
        <fullName evidence="9">Ribokinase</fullName>
        <shortName evidence="9">RK</shortName>
        <ecNumber evidence="9">2.7.1.15</ecNumber>
    </recommendedName>
</protein>
<keyword evidence="5 9" id="KW-0067">ATP-binding</keyword>
<comment type="activity regulation">
    <text evidence="9">Activated by a monovalent cation that binds near, but not in, the active site. The most likely occupant of the site in vivo is potassium. Ion binding induces a conformational change that may alter substrate affinity.</text>
</comment>
<keyword evidence="6 9" id="KW-0460">Magnesium</keyword>
<evidence type="ECO:0000256" key="4">
    <source>
        <dbReference type="ARBA" id="ARBA00022777"/>
    </source>
</evidence>
<evidence type="ECO:0000256" key="9">
    <source>
        <dbReference type="HAMAP-Rule" id="MF_01987"/>
    </source>
</evidence>
<comment type="function">
    <text evidence="9">Catalyzes the phosphorylation of ribose at O-5 in a reaction requiring ATP and magnesium. The resulting D-ribose-5-phosphate can then be used either for sythesis of nucleotides, histidine, and tryptophan, or as a component of the pentose phosphate pathway.</text>
</comment>
<dbReference type="GO" id="GO:0005737">
    <property type="term" value="C:cytoplasm"/>
    <property type="evidence" value="ECO:0007669"/>
    <property type="project" value="UniProtKB-SubCell"/>
</dbReference>
<dbReference type="GO" id="GO:0046872">
    <property type="term" value="F:metal ion binding"/>
    <property type="evidence" value="ECO:0007669"/>
    <property type="project" value="UniProtKB-KW"/>
</dbReference>
<dbReference type="UniPathway" id="UPA00916">
    <property type="reaction ID" value="UER00889"/>
</dbReference>
<proteinExistence type="inferred from homology"/>
<dbReference type="EC" id="2.7.1.15" evidence="9"/>
<feature type="binding site" evidence="9">
    <location>
        <position position="294"/>
    </location>
    <ligand>
        <name>K(+)</name>
        <dbReference type="ChEBI" id="CHEBI:29103"/>
    </ligand>
</feature>
<keyword evidence="2 9" id="KW-0479">Metal-binding</keyword>
<name>A0A4R2LXB7_9FIRM</name>
<keyword evidence="8 9" id="KW-0119">Carbohydrate metabolism</keyword>
<reference evidence="11 12" key="1">
    <citation type="submission" date="2019-03" db="EMBL/GenBank/DDBJ databases">
        <title>Genomic Encyclopedia of Type Strains, Phase IV (KMG-IV): sequencing the most valuable type-strain genomes for metagenomic binning, comparative biology and taxonomic classification.</title>
        <authorList>
            <person name="Goeker M."/>
        </authorList>
    </citation>
    <scope>NUCLEOTIDE SEQUENCE [LARGE SCALE GENOMIC DNA]</scope>
    <source>
        <strain evidence="11 12">DSM 28559</strain>
    </source>
</reference>
<dbReference type="EMBL" id="SLXA01000004">
    <property type="protein sequence ID" value="TCO84953.1"/>
    <property type="molecule type" value="Genomic_DNA"/>
</dbReference>
<evidence type="ECO:0000256" key="7">
    <source>
        <dbReference type="ARBA" id="ARBA00022958"/>
    </source>
</evidence>
<evidence type="ECO:0000313" key="11">
    <source>
        <dbReference type="EMBL" id="TCO84953.1"/>
    </source>
</evidence>
<feature type="binding site" evidence="9">
    <location>
        <position position="285"/>
    </location>
    <ligand>
        <name>K(+)</name>
        <dbReference type="ChEBI" id="CHEBI:29103"/>
    </ligand>
</feature>
<evidence type="ECO:0000256" key="2">
    <source>
        <dbReference type="ARBA" id="ARBA00022723"/>
    </source>
</evidence>
<accession>A0A4R2LXB7</accession>
<dbReference type="SUPFAM" id="SSF53613">
    <property type="entry name" value="Ribokinase-like"/>
    <property type="match status" value="1"/>
</dbReference>
<dbReference type="Proteomes" id="UP000295711">
    <property type="component" value="Unassembled WGS sequence"/>
</dbReference>
<feature type="domain" description="Carbohydrate kinase PfkB" evidence="10">
    <location>
        <begin position="3"/>
        <end position="296"/>
    </location>
</feature>
<dbReference type="AlphaFoldDB" id="A0A4R2LXB7"/>
<evidence type="ECO:0000313" key="12">
    <source>
        <dbReference type="Proteomes" id="UP000295711"/>
    </source>
</evidence>
<feature type="binding site" evidence="9">
    <location>
        <begin position="223"/>
        <end position="228"/>
    </location>
    <ligand>
        <name>ATP</name>
        <dbReference type="ChEBI" id="CHEBI:30616"/>
    </ligand>
</feature>
<dbReference type="GO" id="GO:0005524">
    <property type="term" value="F:ATP binding"/>
    <property type="evidence" value="ECO:0007669"/>
    <property type="project" value="UniProtKB-UniRule"/>
</dbReference>
<comment type="pathway">
    <text evidence="9">Carbohydrate metabolism; D-ribose degradation; D-ribose 5-phosphate from beta-D-ribopyranose: step 2/2.</text>
</comment>
<feature type="binding site" evidence="9">
    <location>
        <position position="249"/>
    </location>
    <ligand>
        <name>K(+)</name>
        <dbReference type="ChEBI" id="CHEBI:29103"/>
    </ligand>
</feature>
<dbReference type="CDD" id="cd01174">
    <property type="entry name" value="ribokinase"/>
    <property type="match status" value="1"/>
</dbReference>
<evidence type="ECO:0000256" key="8">
    <source>
        <dbReference type="ARBA" id="ARBA00023277"/>
    </source>
</evidence>
<dbReference type="InterPro" id="IPR011611">
    <property type="entry name" value="PfkB_dom"/>
</dbReference>
<dbReference type="PRINTS" id="PR00990">
    <property type="entry name" value="RIBOKINASE"/>
</dbReference>
<comment type="subcellular location">
    <subcellularLocation>
        <location evidence="9">Cytoplasm</location>
    </subcellularLocation>
</comment>
<feature type="binding site" evidence="9">
    <location>
        <position position="148"/>
    </location>
    <ligand>
        <name>substrate</name>
    </ligand>
</feature>
<feature type="binding site" evidence="9">
    <location>
        <position position="255"/>
    </location>
    <ligand>
        <name>substrate</name>
    </ligand>
</feature>
<dbReference type="RefSeq" id="WP_132090034.1">
    <property type="nucleotide sequence ID" value="NZ_JANKAQ010000004.1"/>
</dbReference>
<comment type="subunit">
    <text evidence="9">Homodimer.</text>
</comment>
<comment type="caution">
    <text evidence="9">Lacks conserved residue(s) required for the propagation of feature annotation.</text>
</comment>
<feature type="binding site" evidence="9">
    <location>
        <position position="290"/>
    </location>
    <ligand>
        <name>K(+)</name>
        <dbReference type="ChEBI" id="CHEBI:29103"/>
    </ligand>
</feature>
<feature type="binding site" evidence="9">
    <location>
        <position position="191"/>
    </location>
    <ligand>
        <name>ATP</name>
        <dbReference type="ChEBI" id="CHEBI:30616"/>
    </ligand>
</feature>
<dbReference type="PANTHER" id="PTHR10584:SF166">
    <property type="entry name" value="RIBOKINASE"/>
    <property type="match status" value="1"/>
</dbReference>
<comment type="similarity">
    <text evidence="9">Belongs to the carbohydrate kinase PfkB family. Ribokinase subfamily.</text>
</comment>